<dbReference type="Proteomes" id="UP000310636">
    <property type="component" value="Unassembled WGS sequence"/>
</dbReference>
<protein>
    <submittedName>
        <fullName evidence="3">Extracellular solute-binding protein</fullName>
    </submittedName>
</protein>
<feature type="compositionally biased region" description="Low complexity" evidence="1">
    <location>
        <begin position="41"/>
        <end position="53"/>
    </location>
</feature>
<evidence type="ECO:0000313" key="3">
    <source>
        <dbReference type="EMBL" id="THF72917.1"/>
    </source>
</evidence>
<dbReference type="Pfam" id="PF01547">
    <property type="entry name" value="SBP_bac_1"/>
    <property type="match status" value="1"/>
</dbReference>
<gene>
    <name evidence="3" type="ORF">E6C55_31345</name>
</gene>
<organism evidence="3 4">
    <name type="scientific">Cohnella fermenti</name>
    <dbReference type="NCBI Taxonomy" id="2565925"/>
    <lineage>
        <taxon>Bacteria</taxon>
        <taxon>Bacillati</taxon>
        <taxon>Bacillota</taxon>
        <taxon>Bacilli</taxon>
        <taxon>Bacillales</taxon>
        <taxon>Paenibacillaceae</taxon>
        <taxon>Cohnella</taxon>
    </lineage>
</organism>
<evidence type="ECO:0000256" key="1">
    <source>
        <dbReference type="SAM" id="MobiDB-lite"/>
    </source>
</evidence>
<accession>A0A4V3WDP6</accession>
<dbReference type="OrthoDB" id="2493080at2"/>
<feature type="chain" id="PRO_5038733356" evidence="2">
    <location>
        <begin position="22"/>
        <end position="579"/>
    </location>
</feature>
<feature type="signal peptide" evidence="2">
    <location>
        <begin position="1"/>
        <end position="21"/>
    </location>
</feature>
<dbReference type="Gene3D" id="3.40.190.10">
    <property type="entry name" value="Periplasmic binding protein-like II"/>
    <property type="match status" value="2"/>
</dbReference>
<keyword evidence="4" id="KW-1185">Reference proteome</keyword>
<evidence type="ECO:0000256" key="2">
    <source>
        <dbReference type="SAM" id="SignalP"/>
    </source>
</evidence>
<feature type="region of interest" description="Disordered" evidence="1">
    <location>
        <begin position="27"/>
        <end position="66"/>
    </location>
</feature>
<keyword evidence="2" id="KW-0732">Signal</keyword>
<dbReference type="EMBL" id="SSOB01000067">
    <property type="protein sequence ID" value="THF72917.1"/>
    <property type="molecule type" value="Genomic_DNA"/>
</dbReference>
<name>A0A4V3WDP6_9BACL</name>
<dbReference type="InterPro" id="IPR006059">
    <property type="entry name" value="SBP"/>
</dbReference>
<proteinExistence type="predicted"/>
<feature type="compositionally biased region" description="Polar residues" evidence="1">
    <location>
        <begin position="28"/>
        <end position="40"/>
    </location>
</feature>
<dbReference type="AlphaFoldDB" id="A0A4V3WDP6"/>
<reference evidence="3 4" key="1">
    <citation type="submission" date="2019-04" db="EMBL/GenBank/DDBJ databases">
        <title>Cohnella sp. nov. isolated from preserved vegetables.</title>
        <authorList>
            <person name="Lin S.-Y."/>
            <person name="Hung M.-H."/>
            <person name="Young C.-C."/>
        </authorList>
    </citation>
    <scope>NUCLEOTIDE SEQUENCE [LARGE SCALE GENOMIC DNA]</scope>
    <source>
        <strain evidence="3 4">CC-MHH1044</strain>
    </source>
</reference>
<dbReference type="SUPFAM" id="SSF53850">
    <property type="entry name" value="Periplasmic binding protein-like II"/>
    <property type="match status" value="1"/>
</dbReference>
<comment type="caution">
    <text evidence="3">The sequence shown here is derived from an EMBL/GenBank/DDBJ whole genome shotgun (WGS) entry which is preliminary data.</text>
</comment>
<sequence>MTSSSASGRKWLSVSLTVALAGGALLSGCSNNNGEAGQTAEQASSQPPSSSGEASKEATPSPEVKKDITVSVYDRGNVAQDEGTIENNRWTKWINENGPANVKFIAIPRTNPEEKINVLYASGSGPDLLFEYAPNNRNMLYDQKQLMPIDDLIEQYSVNYKKLMEDNPILKKLGTKSDGKLYEFGRFNWVNPQRGILIRTDWLEKLNLKMPTTTEELFEVAKAFTEQDPDGNGQKDTFGLSISGPSELTLKQIFGSSNKWVVKDDQLVIDWERRTEYNNYAKRLYDAGIVDRDFAADKNGAKAQQDFINGKLGMYLFQNNNAMSILQTLVDPLKKNVATAEVTFLAYPESEAGAFLPTLGNPVQMTAVVSATAKNPDAVIKYVDFLIEDSTSRTLSYGIEGTHYTMANGFPEILDADKHSKEVSTITADMRMLQNGGLSFSKYDLPALKYQSDPRHDEYQAFYDLFRDTYLTLDKPYPELTMSEHMPSLPKGLLTTDTNVEKSIDAIWLKAVVSGTKYTVEQALKDAQDMWKKNDGQAIEDWYKQWYIDNKDTAMLEKDIKEIVKQQMETYAAAKQELN</sequence>
<evidence type="ECO:0000313" key="4">
    <source>
        <dbReference type="Proteomes" id="UP000310636"/>
    </source>
</evidence>